<sequence length="58" mass="6337">MFQRPQVCTPERGTGTAILSLPHLGLGYRALIIRPLSHGGFGTQHKGSRSSEVRAVFF</sequence>
<dbReference type="Proteomes" id="UP000724874">
    <property type="component" value="Unassembled WGS sequence"/>
</dbReference>
<name>A0A9P5NGF9_GYMJU</name>
<keyword evidence="2" id="KW-1185">Reference proteome</keyword>
<comment type="caution">
    <text evidence="1">The sequence shown here is derived from an EMBL/GenBank/DDBJ whole genome shotgun (WGS) entry which is preliminary data.</text>
</comment>
<evidence type="ECO:0000313" key="2">
    <source>
        <dbReference type="Proteomes" id="UP000724874"/>
    </source>
</evidence>
<reference evidence="1" key="1">
    <citation type="submission" date="2020-11" db="EMBL/GenBank/DDBJ databases">
        <authorList>
            <consortium name="DOE Joint Genome Institute"/>
            <person name="Ahrendt S."/>
            <person name="Riley R."/>
            <person name="Andreopoulos W."/>
            <person name="LaButti K."/>
            <person name="Pangilinan J."/>
            <person name="Ruiz-duenas F.J."/>
            <person name="Barrasa J.M."/>
            <person name="Sanchez-Garcia M."/>
            <person name="Camarero S."/>
            <person name="Miyauchi S."/>
            <person name="Serrano A."/>
            <person name="Linde D."/>
            <person name="Babiker R."/>
            <person name="Drula E."/>
            <person name="Ayuso-Fernandez I."/>
            <person name="Pacheco R."/>
            <person name="Padilla G."/>
            <person name="Ferreira P."/>
            <person name="Barriuso J."/>
            <person name="Kellner H."/>
            <person name="Castanera R."/>
            <person name="Alfaro M."/>
            <person name="Ramirez L."/>
            <person name="Pisabarro A.G."/>
            <person name="Kuo A."/>
            <person name="Tritt A."/>
            <person name="Lipzen A."/>
            <person name="He G."/>
            <person name="Yan M."/>
            <person name="Ng V."/>
            <person name="Cullen D."/>
            <person name="Martin F."/>
            <person name="Rosso M.-N."/>
            <person name="Henrissat B."/>
            <person name="Hibbett D."/>
            <person name="Martinez A.T."/>
            <person name="Grigoriev I.V."/>
        </authorList>
    </citation>
    <scope>NUCLEOTIDE SEQUENCE</scope>
    <source>
        <strain evidence="1">AH 44721</strain>
    </source>
</reference>
<evidence type="ECO:0000313" key="1">
    <source>
        <dbReference type="EMBL" id="KAF8886222.1"/>
    </source>
</evidence>
<gene>
    <name evidence="1" type="ORF">CPB84DRAFT_1787670</name>
</gene>
<organism evidence="1 2">
    <name type="scientific">Gymnopilus junonius</name>
    <name type="common">Spectacular rustgill mushroom</name>
    <name type="synonym">Gymnopilus spectabilis subsp. junonius</name>
    <dbReference type="NCBI Taxonomy" id="109634"/>
    <lineage>
        <taxon>Eukaryota</taxon>
        <taxon>Fungi</taxon>
        <taxon>Dikarya</taxon>
        <taxon>Basidiomycota</taxon>
        <taxon>Agaricomycotina</taxon>
        <taxon>Agaricomycetes</taxon>
        <taxon>Agaricomycetidae</taxon>
        <taxon>Agaricales</taxon>
        <taxon>Agaricineae</taxon>
        <taxon>Hymenogastraceae</taxon>
        <taxon>Gymnopilus</taxon>
    </lineage>
</organism>
<accession>A0A9P5NGF9</accession>
<dbReference type="AlphaFoldDB" id="A0A9P5NGF9"/>
<proteinExistence type="predicted"/>
<protein>
    <submittedName>
        <fullName evidence="1">Uncharacterized protein</fullName>
    </submittedName>
</protein>
<dbReference type="EMBL" id="JADNYJ010000097">
    <property type="protein sequence ID" value="KAF8886222.1"/>
    <property type="molecule type" value="Genomic_DNA"/>
</dbReference>